<dbReference type="EMBL" id="CP007514">
    <property type="protein sequence ID" value="AHY47498.1"/>
    <property type="molecule type" value="Genomic_DNA"/>
</dbReference>
<gene>
    <name evidence="1" type="ORF">RradSPS_2215</name>
</gene>
<name>A0A023X588_RUBRA</name>
<evidence type="ECO:0000313" key="1">
    <source>
        <dbReference type="EMBL" id="AHY47498.1"/>
    </source>
</evidence>
<organism evidence="1 2">
    <name type="scientific">Rubrobacter radiotolerans</name>
    <name type="common">Arthrobacter radiotolerans</name>
    <dbReference type="NCBI Taxonomy" id="42256"/>
    <lineage>
        <taxon>Bacteria</taxon>
        <taxon>Bacillati</taxon>
        <taxon>Actinomycetota</taxon>
        <taxon>Rubrobacteria</taxon>
        <taxon>Rubrobacterales</taxon>
        <taxon>Rubrobacteraceae</taxon>
        <taxon>Rubrobacter</taxon>
    </lineage>
</organism>
<evidence type="ECO:0000313" key="2">
    <source>
        <dbReference type="Proteomes" id="UP000025229"/>
    </source>
</evidence>
<proteinExistence type="predicted"/>
<reference evidence="1 2" key="1">
    <citation type="submission" date="2014-03" db="EMBL/GenBank/DDBJ databases">
        <title>Complete genome sequence of the Radio-Resistant Rubrobacter radiotolerans RSPS-4.</title>
        <authorList>
            <person name="Egas C.C."/>
            <person name="Barroso C.C."/>
            <person name="Froufe H.J.C."/>
            <person name="Pacheco J.J."/>
            <person name="Albuquerque L.L."/>
            <person name="da Costa M.M.S."/>
        </authorList>
    </citation>
    <scope>NUCLEOTIDE SEQUENCE [LARGE SCALE GENOMIC DNA]</scope>
    <source>
        <strain evidence="1 2">RSPS-4</strain>
    </source>
</reference>
<dbReference type="HOGENOM" id="CLU_1936567_0_0_11"/>
<evidence type="ECO:0008006" key="3">
    <source>
        <dbReference type="Google" id="ProtNLM"/>
    </source>
</evidence>
<accession>A0A023X588</accession>
<dbReference type="KEGG" id="rrd:RradSPS_2215"/>
<keyword evidence="2" id="KW-1185">Reference proteome</keyword>
<dbReference type="Proteomes" id="UP000025229">
    <property type="component" value="Chromosome"/>
</dbReference>
<sequence length="130" mass="14178">MTVERERPGSTERGDFREEVPLLYVLADSSPDGSEPLFLPSAHGPVLPVFSFMDEARLFLRFEAPRGGWRIEARDVLELHSALQGSCPTFCQVVLDPLPATLAGESYGSTPMSLTDLDRLVSRSAPGETG</sequence>
<protein>
    <recommendedName>
        <fullName evidence="3">SseB protein N-terminal domain-containing protein</fullName>
    </recommendedName>
</protein>
<dbReference type="AlphaFoldDB" id="A0A023X588"/>